<protein>
    <submittedName>
        <fullName evidence="1">Uncharacterized protein</fullName>
    </submittedName>
</protein>
<dbReference type="GeneID" id="38122033"/>
<comment type="caution">
    <text evidence="1">The sequence shown here is derived from an EMBL/GenBank/DDBJ whole genome shotgun (WGS) entry which is preliminary data.</text>
</comment>
<keyword evidence="2" id="KW-1185">Reference proteome</keyword>
<reference evidence="1" key="1">
    <citation type="submission" date="2018-08" db="EMBL/GenBank/DDBJ databases">
        <title>Draft genome sequence of azole-resistant Aspergillus thermomutatus (Neosartorya pseudofischeri) strain HMR AF 39, isolated from a human nasal aspirate.</title>
        <authorList>
            <person name="Parent-Michaud M."/>
            <person name="Dufresne P.J."/>
            <person name="Fournier E."/>
            <person name="Martineau C."/>
            <person name="Moreira S."/>
            <person name="Perkins V."/>
            <person name="De Repentigny L."/>
            <person name="Dufresne S.F."/>
        </authorList>
    </citation>
    <scope>NUCLEOTIDE SEQUENCE [LARGE SCALE GENOMIC DNA]</scope>
    <source>
        <strain evidence="1">HMR AF 39</strain>
    </source>
</reference>
<dbReference type="VEuPathDB" id="FungiDB:CDV56_100059"/>
<gene>
    <name evidence="1" type="ORF">CDV56_100059</name>
</gene>
<dbReference type="Proteomes" id="UP000215305">
    <property type="component" value="Unassembled WGS sequence"/>
</dbReference>
<dbReference type="AlphaFoldDB" id="A0A397GLE0"/>
<evidence type="ECO:0000313" key="2">
    <source>
        <dbReference type="Proteomes" id="UP000215305"/>
    </source>
</evidence>
<dbReference type="EMBL" id="NKHU02000163">
    <property type="protein sequence ID" value="RHZ50296.1"/>
    <property type="molecule type" value="Genomic_DNA"/>
</dbReference>
<accession>A0A397GLE0</accession>
<evidence type="ECO:0000313" key="1">
    <source>
        <dbReference type="EMBL" id="RHZ50296.1"/>
    </source>
</evidence>
<sequence>LHTDPKWLVGHLTLHTQALLAAQQQQVRQLNIPQATRSWQSRSRPKTFDMLRTLNAGLSPADFEADSDPENIQVEQERLTRRLRRMQQRARVAQYETARFLQCEQVMQQFRQQAKQAQPGTMTFAEWEAGMAQFHRAR</sequence>
<name>A0A397GLE0_ASPTH</name>
<feature type="non-terminal residue" evidence="1">
    <location>
        <position position="1"/>
    </location>
</feature>
<dbReference type="RefSeq" id="XP_026612678.1">
    <property type="nucleotide sequence ID" value="XM_026753678.1"/>
</dbReference>
<organism evidence="1 2">
    <name type="scientific">Aspergillus thermomutatus</name>
    <name type="common">Neosartorya pseudofischeri</name>
    <dbReference type="NCBI Taxonomy" id="41047"/>
    <lineage>
        <taxon>Eukaryota</taxon>
        <taxon>Fungi</taxon>
        <taxon>Dikarya</taxon>
        <taxon>Ascomycota</taxon>
        <taxon>Pezizomycotina</taxon>
        <taxon>Eurotiomycetes</taxon>
        <taxon>Eurotiomycetidae</taxon>
        <taxon>Eurotiales</taxon>
        <taxon>Aspergillaceae</taxon>
        <taxon>Aspergillus</taxon>
        <taxon>Aspergillus subgen. Fumigati</taxon>
    </lineage>
</organism>
<proteinExistence type="predicted"/>